<gene>
    <name evidence="1" type="primary">HaOG209055</name>
    <name evidence="1" type="ORF">B5X24_HaOG209055</name>
</gene>
<protein>
    <recommendedName>
        <fullName evidence="3">Histone H2A/H2B/H3 domain-containing protein</fullName>
    </recommendedName>
</protein>
<dbReference type="SUPFAM" id="SSF47113">
    <property type="entry name" value="Histone-fold"/>
    <property type="match status" value="1"/>
</dbReference>
<sequence length="167" mass="18795">MRQTVICTGCAIRDTAKIHLVVINFHKPVVKSFYSSVIMAPAKEPKKRVKSIKKPGDNPIAKTKKFKKCNKLSTFMNLIFRNVIRKRTVLSAEVALIIMKIFMKMIGKTANGVTRRKKKFVTVRDAQLAVASVLPGELGYRAHQSAMNAIAEFRRRHASELARLSQA</sequence>
<evidence type="ECO:0000313" key="2">
    <source>
        <dbReference type="Proteomes" id="UP000249218"/>
    </source>
</evidence>
<dbReference type="InterPro" id="IPR009072">
    <property type="entry name" value="Histone-fold"/>
</dbReference>
<dbReference type="Proteomes" id="UP000249218">
    <property type="component" value="Unassembled WGS sequence"/>
</dbReference>
<dbReference type="AlphaFoldDB" id="A0A2W1BJZ1"/>
<organism evidence="1 2">
    <name type="scientific">Helicoverpa armigera</name>
    <name type="common">Cotton bollworm</name>
    <name type="synonym">Heliothis armigera</name>
    <dbReference type="NCBI Taxonomy" id="29058"/>
    <lineage>
        <taxon>Eukaryota</taxon>
        <taxon>Metazoa</taxon>
        <taxon>Ecdysozoa</taxon>
        <taxon>Arthropoda</taxon>
        <taxon>Hexapoda</taxon>
        <taxon>Insecta</taxon>
        <taxon>Pterygota</taxon>
        <taxon>Neoptera</taxon>
        <taxon>Endopterygota</taxon>
        <taxon>Lepidoptera</taxon>
        <taxon>Glossata</taxon>
        <taxon>Ditrysia</taxon>
        <taxon>Noctuoidea</taxon>
        <taxon>Noctuidae</taxon>
        <taxon>Heliothinae</taxon>
        <taxon>Helicoverpa</taxon>
    </lineage>
</organism>
<name>A0A2W1BJZ1_HELAM</name>
<evidence type="ECO:0000313" key="1">
    <source>
        <dbReference type="EMBL" id="PZC73587.1"/>
    </source>
</evidence>
<accession>A0A2W1BJZ1</accession>
<dbReference type="EMBL" id="KZ150097">
    <property type="protein sequence ID" value="PZC73587.1"/>
    <property type="molecule type" value="Genomic_DNA"/>
</dbReference>
<dbReference type="Gene3D" id="1.10.20.10">
    <property type="entry name" value="Histone, subunit A"/>
    <property type="match status" value="1"/>
</dbReference>
<keyword evidence="2" id="KW-1185">Reference proteome</keyword>
<evidence type="ECO:0008006" key="3">
    <source>
        <dbReference type="Google" id="ProtNLM"/>
    </source>
</evidence>
<reference evidence="1 2" key="1">
    <citation type="journal article" date="2017" name="BMC Biol.">
        <title>Genomic innovations, transcriptional plasticity and gene loss underlying the evolution and divergence of two highly polyphagous and invasive Helicoverpa pest species.</title>
        <authorList>
            <person name="Pearce S.L."/>
            <person name="Clarke D.F."/>
            <person name="East P.D."/>
            <person name="Elfekih S."/>
            <person name="Gordon K.H."/>
            <person name="Jermiin L.S."/>
            <person name="McGaughran A."/>
            <person name="Oakeshott J.G."/>
            <person name="Papanikolaou A."/>
            <person name="Perera O.P."/>
            <person name="Rane R.V."/>
            <person name="Richards S."/>
            <person name="Tay W.T."/>
            <person name="Walsh T.K."/>
            <person name="Anderson A."/>
            <person name="Anderson C.J."/>
            <person name="Asgari S."/>
            <person name="Board P.G."/>
            <person name="Bretschneider A."/>
            <person name="Campbell P.M."/>
            <person name="Chertemps T."/>
            <person name="Christeller J.T."/>
            <person name="Coppin C.W."/>
            <person name="Downes S.J."/>
            <person name="Duan G."/>
            <person name="Farnsworth C.A."/>
            <person name="Good R.T."/>
            <person name="Han L.B."/>
            <person name="Han Y.C."/>
            <person name="Hatje K."/>
            <person name="Horne I."/>
            <person name="Huang Y.P."/>
            <person name="Hughes D.S."/>
            <person name="Jacquin-Joly E."/>
            <person name="James W."/>
            <person name="Jhangiani S."/>
            <person name="Kollmar M."/>
            <person name="Kuwar S.S."/>
            <person name="Li S."/>
            <person name="Liu N.Y."/>
            <person name="Maibeche M.T."/>
            <person name="Miller J.R."/>
            <person name="Montagne N."/>
            <person name="Perry T."/>
            <person name="Qu J."/>
            <person name="Song S.V."/>
            <person name="Sutton G.G."/>
            <person name="Vogel H."/>
            <person name="Walenz B.P."/>
            <person name="Xu W."/>
            <person name="Zhang H.J."/>
            <person name="Zou Z."/>
            <person name="Batterham P."/>
            <person name="Edwards O.R."/>
            <person name="Feyereisen R."/>
            <person name="Gibbs R.A."/>
            <person name="Heckel D.G."/>
            <person name="McGrath A."/>
            <person name="Robin C."/>
            <person name="Scherer S.E."/>
            <person name="Worley K.C."/>
            <person name="Wu Y.D."/>
        </authorList>
    </citation>
    <scope>NUCLEOTIDE SEQUENCE [LARGE SCALE GENOMIC DNA]</scope>
    <source>
        <strain evidence="1">Harm_GR_Male_#8</strain>
        <tissue evidence="1">Whole organism</tissue>
    </source>
</reference>
<proteinExistence type="predicted"/>
<dbReference type="GO" id="GO:0046982">
    <property type="term" value="F:protein heterodimerization activity"/>
    <property type="evidence" value="ECO:0007669"/>
    <property type="project" value="InterPro"/>
</dbReference>